<evidence type="ECO:0000313" key="1">
    <source>
        <dbReference type="EMBL" id="JAH92294.1"/>
    </source>
</evidence>
<protein>
    <submittedName>
        <fullName evidence="1">Uncharacterized protein</fullName>
    </submittedName>
</protein>
<organism evidence="1">
    <name type="scientific">Anguilla anguilla</name>
    <name type="common">European freshwater eel</name>
    <name type="synonym">Muraena anguilla</name>
    <dbReference type="NCBI Taxonomy" id="7936"/>
    <lineage>
        <taxon>Eukaryota</taxon>
        <taxon>Metazoa</taxon>
        <taxon>Chordata</taxon>
        <taxon>Craniata</taxon>
        <taxon>Vertebrata</taxon>
        <taxon>Euteleostomi</taxon>
        <taxon>Actinopterygii</taxon>
        <taxon>Neopterygii</taxon>
        <taxon>Teleostei</taxon>
        <taxon>Anguilliformes</taxon>
        <taxon>Anguillidae</taxon>
        <taxon>Anguilla</taxon>
    </lineage>
</organism>
<reference evidence="1" key="2">
    <citation type="journal article" date="2015" name="Fish Shellfish Immunol.">
        <title>Early steps in the European eel (Anguilla anguilla)-Vibrio vulnificus interaction in the gills: Role of the RtxA13 toxin.</title>
        <authorList>
            <person name="Callol A."/>
            <person name="Pajuelo D."/>
            <person name="Ebbesson L."/>
            <person name="Teles M."/>
            <person name="MacKenzie S."/>
            <person name="Amaro C."/>
        </authorList>
    </citation>
    <scope>NUCLEOTIDE SEQUENCE</scope>
</reference>
<sequence>MSHKTYIYNDRSRLKGRTGSSRMKNAAQNFQPNQITRTDQDSRTSIYKDFSFLHKKIKNFTLQR</sequence>
<dbReference type="EMBL" id="GBXM01016283">
    <property type="protein sequence ID" value="JAH92294.1"/>
    <property type="molecule type" value="Transcribed_RNA"/>
</dbReference>
<accession>A0A0E9WPF9</accession>
<proteinExistence type="predicted"/>
<dbReference type="AlphaFoldDB" id="A0A0E9WPF9"/>
<name>A0A0E9WPF9_ANGAN</name>
<reference evidence="1" key="1">
    <citation type="submission" date="2014-11" db="EMBL/GenBank/DDBJ databases">
        <authorList>
            <person name="Amaro Gonzalez C."/>
        </authorList>
    </citation>
    <scope>NUCLEOTIDE SEQUENCE</scope>
</reference>